<evidence type="ECO:0000313" key="4">
    <source>
        <dbReference type="Proteomes" id="UP000429552"/>
    </source>
</evidence>
<dbReference type="AlphaFoldDB" id="A0A640T9R1"/>
<dbReference type="EMBL" id="BLIP01000001">
    <property type="protein sequence ID" value="GFE20068.1"/>
    <property type="molecule type" value="Genomic_DNA"/>
</dbReference>
<name>A0A640T9R1_STRNI</name>
<dbReference type="RefSeq" id="WP_159484093.1">
    <property type="nucleotide sequence ID" value="NZ_BLIP01000001.1"/>
</dbReference>
<evidence type="ECO:0000313" key="5">
    <source>
        <dbReference type="Proteomes" id="UP001210609"/>
    </source>
</evidence>
<feature type="compositionally biased region" description="Basic and acidic residues" evidence="1">
    <location>
        <begin position="56"/>
        <end position="67"/>
    </location>
</feature>
<evidence type="ECO:0000313" key="3">
    <source>
        <dbReference type="EMBL" id="WAT94919.1"/>
    </source>
</evidence>
<reference evidence="3 5" key="2">
    <citation type="submission" date="2022-12" db="EMBL/GenBank/DDBJ databases">
        <authorList>
            <person name="Ruckert C."/>
            <person name="Busche T."/>
            <person name="Kalinowski J."/>
            <person name="Wittmann C."/>
        </authorList>
    </citation>
    <scope>NUCLEOTIDE SEQUENCE [LARGE SCALE GENOMIC DNA]</scope>
    <source>
        <strain evidence="3 5">DSM 40555</strain>
    </source>
</reference>
<dbReference type="EMBL" id="CP114202">
    <property type="protein sequence ID" value="WAT94919.1"/>
    <property type="molecule type" value="Genomic_DNA"/>
</dbReference>
<evidence type="ECO:0000313" key="2">
    <source>
        <dbReference type="EMBL" id="GFE20068.1"/>
    </source>
</evidence>
<organism evidence="2 4">
    <name type="scientific">Streptomyces nigrescens</name>
    <dbReference type="NCBI Taxonomy" id="1920"/>
    <lineage>
        <taxon>Bacteria</taxon>
        <taxon>Bacillati</taxon>
        <taxon>Actinomycetota</taxon>
        <taxon>Actinomycetes</taxon>
        <taxon>Kitasatosporales</taxon>
        <taxon>Streptomycetaceae</taxon>
        <taxon>Streptomyces</taxon>
    </lineage>
</organism>
<feature type="region of interest" description="Disordered" evidence="1">
    <location>
        <begin position="45"/>
        <end position="67"/>
    </location>
</feature>
<evidence type="ECO:0000256" key="1">
    <source>
        <dbReference type="SAM" id="MobiDB-lite"/>
    </source>
</evidence>
<proteinExistence type="predicted"/>
<protein>
    <submittedName>
        <fullName evidence="2">Uncharacterized protein</fullName>
    </submittedName>
</protein>
<dbReference type="Proteomes" id="UP001210609">
    <property type="component" value="Chromosome"/>
</dbReference>
<sequence length="67" mass="7406">MSLRLITRQSSSNGSAYRADLIARYVRTTDWAEELQLLAEATRYDKDNPGAPSLVDELHGARLGDVA</sequence>
<keyword evidence="5" id="KW-1185">Reference proteome</keyword>
<dbReference type="Proteomes" id="UP000429552">
    <property type="component" value="Unassembled WGS sequence"/>
</dbReference>
<accession>A0A640T9R1</accession>
<gene>
    <name evidence="2" type="ORF">Sliba_05210</name>
    <name evidence="3" type="ORF">STRLI_000591</name>
</gene>
<reference evidence="2 4" key="1">
    <citation type="submission" date="2019-12" db="EMBL/GenBank/DDBJ databases">
        <title>Whole genome shotgun sequence of Streptomyces libani subsp. libani NBRC 13452.</title>
        <authorList>
            <person name="Ichikawa N."/>
            <person name="Kimura A."/>
            <person name="Kitahashi Y."/>
            <person name="Komaki H."/>
            <person name="Tamura T."/>
        </authorList>
    </citation>
    <scope>NUCLEOTIDE SEQUENCE [LARGE SCALE GENOMIC DNA]</scope>
    <source>
        <strain evidence="2 4">NBRC 13452</strain>
    </source>
</reference>